<dbReference type="PANTHER" id="PTHR43685:SF2">
    <property type="entry name" value="GLYCOSYLTRANSFERASE 2-LIKE DOMAIN-CONTAINING PROTEIN"/>
    <property type="match status" value="1"/>
</dbReference>
<name>A0A4R5XZN6_KOCRO</name>
<accession>A0A4R5XZN6</accession>
<dbReference type="Proteomes" id="UP000295163">
    <property type="component" value="Unassembled WGS sequence"/>
</dbReference>
<dbReference type="InterPro" id="IPR001173">
    <property type="entry name" value="Glyco_trans_2-like"/>
</dbReference>
<dbReference type="Gene3D" id="3.90.550.10">
    <property type="entry name" value="Spore Coat Polysaccharide Biosynthesis Protein SpsA, Chain A"/>
    <property type="match status" value="1"/>
</dbReference>
<evidence type="ECO:0000313" key="3">
    <source>
        <dbReference type="Proteomes" id="UP000295163"/>
    </source>
</evidence>
<protein>
    <submittedName>
        <fullName evidence="2">Glycosyltransferase family 2 protein</fullName>
    </submittedName>
</protein>
<dbReference type="PANTHER" id="PTHR43685">
    <property type="entry name" value="GLYCOSYLTRANSFERASE"/>
    <property type="match status" value="1"/>
</dbReference>
<dbReference type="AlphaFoldDB" id="A0A4R5XZN6"/>
<dbReference type="InterPro" id="IPR050834">
    <property type="entry name" value="Glycosyltransf_2"/>
</dbReference>
<dbReference type="EMBL" id="SMZT01000013">
    <property type="protein sequence ID" value="TDL37471.1"/>
    <property type="molecule type" value="Genomic_DNA"/>
</dbReference>
<dbReference type="CDD" id="cd00761">
    <property type="entry name" value="Glyco_tranf_GTA_type"/>
    <property type="match status" value="1"/>
</dbReference>
<evidence type="ECO:0000313" key="2">
    <source>
        <dbReference type="EMBL" id="TDL37471.1"/>
    </source>
</evidence>
<dbReference type="RefSeq" id="WP_133411725.1">
    <property type="nucleotide sequence ID" value="NZ_SMZT01000013.1"/>
</dbReference>
<comment type="caution">
    <text evidence="2">The sequence shown here is derived from an EMBL/GenBank/DDBJ whole genome shotgun (WGS) entry which is preliminary data.</text>
</comment>
<reference evidence="2 3" key="1">
    <citation type="submission" date="2019-03" db="EMBL/GenBank/DDBJ databases">
        <title>Genome Sequencing and Assembly of Various Microbes Isolated from Partially Reclaimed Soil and Acid Mine Drainage (AMD) Site.</title>
        <authorList>
            <person name="Steinbock B."/>
            <person name="Bechtold R."/>
            <person name="Sevigny J.L."/>
            <person name="Thomas D."/>
            <person name="Cuthill L.R."/>
            <person name="Aveiro Johannsen E.J."/>
            <person name="Thomas K."/>
            <person name="Ghosh A."/>
        </authorList>
    </citation>
    <scope>NUCLEOTIDE SEQUENCE [LARGE SCALE GENOMIC DNA]</scope>
    <source>
        <strain evidence="2 3">S-A3</strain>
    </source>
</reference>
<gene>
    <name evidence="2" type="ORF">E2R59_17900</name>
</gene>
<dbReference type="InterPro" id="IPR029044">
    <property type="entry name" value="Nucleotide-diphossugar_trans"/>
</dbReference>
<dbReference type="SUPFAM" id="SSF53448">
    <property type="entry name" value="Nucleotide-diphospho-sugar transferases"/>
    <property type="match status" value="1"/>
</dbReference>
<dbReference type="GeneID" id="64349295"/>
<feature type="domain" description="Glycosyltransferase 2-like" evidence="1">
    <location>
        <begin position="4"/>
        <end position="126"/>
    </location>
</feature>
<sequence>MFDVIIPAYNAETSVAQAVRSALASGASKVIVVDDGSLDGTSQVAHWAGATVITQTNAGASVARLRGADNAEADLLVFLDADDELIPQGVRVSLEIFETHPVFAAVGGAVEAVMPNGRRRVLRRSYDGPISTSDLIVRGYSAWPPGAAIVRRDAYIAAMELSVSRLSTRYAEDYEMLLRLSLVGEIFAHQTPSISYRMYDGKSSRNHLNPLLDKERIRAHYATATGVSYAATSPAELRSSSYFRGARTKWARGEHVGAVLSAARGALTNPSMTARKLATSAHKALER</sequence>
<dbReference type="Pfam" id="PF00535">
    <property type="entry name" value="Glycos_transf_2"/>
    <property type="match status" value="1"/>
</dbReference>
<keyword evidence="2" id="KW-0808">Transferase</keyword>
<proteinExistence type="predicted"/>
<dbReference type="GO" id="GO:0016740">
    <property type="term" value="F:transferase activity"/>
    <property type="evidence" value="ECO:0007669"/>
    <property type="project" value="UniProtKB-KW"/>
</dbReference>
<evidence type="ECO:0000259" key="1">
    <source>
        <dbReference type="Pfam" id="PF00535"/>
    </source>
</evidence>
<organism evidence="2 3">
    <name type="scientific">Kocuria rosea</name>
    <name type="common">Deinococcus erythromyxa</name>
    <name type="synonym">Micrococcus rubens</name>
    <dbReference type="NCBI Taxonomy" id="1275"/>
    <lineage>
        <taxon>Bacteria</taxon>
        <taxon>Bacillati</taxon>
        <taxon>Actinomycetota</taxon>
        <taxon>Actinomycetes</taxon>
        <taxon>Micrococcales</taxon>
        <taxon>Micrococcaceae</taxon>
        <taxon>Kocuria</taxon>
    </lineage>
</organism>